<proteinExistence type="inferred from homology"/>
<dbReference type="PANTHER" id="PTHR13130:SF4">
    <property type="entry name" value="MEDIATOR OF RNA POLYMERASE II TRANSCRIPTION SUBUNIT 27"/>
    <property type="match status" value="1"/>
</dbReference>
<keyword evidence="7" id="KW-1185">Reference proteome</keyword>
<dbReference type="Proteomes" id="UP001140217">
    <property type="component" value="Unassembled WGS sequence"/>
</dbReference>
<protein>
    <submittedName>
        <fullName evidence="6">Uncharacterized protein</fullName>
    </submittedName>
</protein>
<dbReference type="AlphaFoldDB" id="A0A9W8LJM3"/>
<keyword evidence="5" id="KW-0539">Nucleus</keyword>
<dbReference type="GO" id="GO:0016592">
    <property type="term" value="C:mediator complex"/>
    <property type="evidence" value="ECO:0007669"/>
    <property type="project" value="InterPro"/>
</dbReference>
<dbReference type="EMBL" id="JANBUL010000027">
    <property type="protein sequence ID" value="KAJ2784431.1"/>
    <property type="molecule type" value="Genomic_DNA"/>
</dbReference>
<dbReference type="PANTHER" id="PTHR13130">
    <property type="entry name" value="34 KDA TRANSCRIPTIONAL CO-ACTIVATOR-RELATED"/>
    <property type="match status" value="1"/>
</dbReference>
<evidence type="ECO:0000256" key="3">
    <source>
        <dbReference type="ARBA" id="ARBA00023015"/>
    </source>
</evidence>
<accession>A0A9W8LJM3</accession>
<gene>
    <name evidence="6" type="ORF">H4R18_001141</name>
</gene>
<dbReference type="InterPro" id="IPR021627">
    <property type="entry name" value="Mediator_Med27"/>
</dbReference>
<comment type="subcellular location">
    <subcellularLocation>
        <location evidence="1">Nucleus</location>
    </subcellularLocation>
</comment>
<evidence type="ECO:0000256" key="2">
    <source>
        <dbReference type="ARBA" id="ARBA00008048"/>
    </source>
</evidence>
<comment type="similarity">
    <text evidence="2">Belongs to the Mediator complex subunit 27 family.</text>
</comment>
<sequence length="325" mass="36453">MAASSCGESLARAHDVVSKIDRVVERAYEAHSSIHKTIGDLSGASTIRKDKSVADAARKDIKSTLDAMQSMIATLAQVGDVVERLERRPREKLVSDEVRGILDEHAGYVRLLTEQASVEETNEPIEGAVAELNMSAMRLQIGDVRESIGARALDELIGALKQKHPGLDIRRHAVHRRTRMVVVRIPTVILMSINLMQLGVGDGDHNDKEKDKDKGEDDDDELQLCSIYILADDEQGPISKFQVFQRISYDAKIMWFSLAGFSIEHRISRMVQWFSLFTDLFSATCSICRRHLQIDPRTSQQLPPLWRDADARDSGRAFHYSCLLS</sequence>
<reference evidence="6" key="1">
    <citation type="submission" date="2022-07" db="EMBL/GenBank/DDBJ databases">
        <title>Phylogenomic reconstructions and comparative analyses of Kickxellomycotina fungi.</title>
        <authorList>
            <person name="Reynolds N.K."/>
            <person name="Stajich J.E."/>
            <person name="Barry K."/>
            <person name="Grigoriev I.V."/>
            <person name="Crous P."/>
            <person name="Smith M.E."/>
        </authorList>
    </citation>
    <scope>NUCLEOTIDE SEQUENCE</scope>
    <source>
        <strain evidence="6">NBRC 105414</strain>
    </source>
</reference>
<comment type="caution">
    <text evidence="6">The sequence shown here is derived from an EMBL/GenBank/DDBJ whole genome shotgun (WGS) entry which is preliminary data.</text>
</comment>
<keyword evidence="3" id="KW-0805">Transcription regulation</keyword>
<keyword evidence="4" id="KW-0804">Transcription</keyword>
<dbReference type="GO" id="GO:0006357">
    <property type="term" value="P:regulation of transcription by RNA polymerase II"/>
    <property type="evidence" value="ECO:0007669"/>
    <property type="project" value="TreeGrafter"/>
</dbReference>
<dbReference type="GO" id="GO:0003713">
    <property type="term" value="F:transcription coactivator activity"/>
    <property type="evidence" value="ECO:0007669"/>
    <property type="project" value="TreeGrafter"/>
</dbReference>
<dbReference type="Pfam" id="PF11571">
    <property type="entry name" value="Med27"/>
    <property type="match status" value="1"/>
</dbReference>
<name>A0A9W8LJM3_9FUNG</name>
<organism evidence="6 7">
    <name type="scientific">Coemansia javaensis</name>
    <dbReference type="NCBI Taxonomy" id="2761396"/>
    <lineage>
        <taxon>Eukaryota</taxon>
        <taxon>Fungi</taxon>
        <taxon>Fungi incertae sedis</taxon>
        <taxon>Zoopagomycota</taxon>
        <taxon>Kickxellomycotina</taxon>
        <taxon>Kickxellomycetes</taxon>
        <taxon>Kickxellales</taxon>
        <taxon>Kickxellaceae</taxon>
        <taxon>Coemansia</taxon>
    </lineage>
</organism>
<evidence type="ECO:0000256" key="5">
    <source>
        <dbReference type="ARBA" id="ARBA00023242"/>
    </source>
</evidence>
<evidence type="ECO:0000256" key="1">
    <source>
        <dbReference type="ARBA" id="ARBA00004123"/>
    </source>
</evidence>
<evidence type="ECO:0000313" key="7">
    <source>
        <dbReference type="Proteomes" id="UP001140217"/>
    </source>
</evidence>
<evidence type="ECO:0000256" key="4">
    <source>
        <dbReference type="ARBA" id="ARBA00023163"/>
    </source>
</evidence>
<evidence type="ECO:0000313" key="6">
    <source>
        <dbReference type="EMBL" id="KAJ2784431.1"/>
    </source>
</evidence>
<dbReference type="OrthoDB" id="21470at2759"/>